<keyword evidence="3" id="KW-0813">Transport</keyword>
<comment type="similarity">
    <text evidence="2">Belongs to the ABC-2 integral membrane protein family.</text>
</comment>
<dbReference type="PANTHER" id="PTHR30294">
    <property type="entry name" value="MEMBRANE COMPONENT OF ABC TRANSPORTER YHHJ-RELATED"/>
    <property type="match status" value="1"/>
</dbReference>
<feature type="transmembrane region" description="Helical" evidence="8">
    <location>
        <begin position="398"/>
        <end position="417"/>
    </location>
</feature>
<feature type="transmembrane region" description="Helical" evidence="8">
    <location>
        <begin position="338"/>
        <end position="361"/>
    </location>
</feature>
<comment type="subcellular location">
    <subcellularLocation>
        <location evidence="1">Cell membrane</location>
        <topology evidence="1">Multi-pass membrane protein</topology>
    </subcellularLocation>
</comment>
<dbReference type="OrthoDB" id="266913at2"/>
<dbReference type="Pfam" id="PF12698">
    <property type="entry name" value="ABC2_membrane_3"/>
    <property type="match status" value="1"/>
</dbReference>
<evidence type="ECO:0000256" key="1">
    <source>
        <dbReference type="ARBA" id="ARBA00004651"/>
    </source>
</evidence>
<dbReference type="Gene3D" id="3.40.1710.10">
    <property type="entry name" value="abc type-2 transporter like domain"/>
    <property type="match status" value="1"/>
</dbReference>
<proteinExistence type="inferred from homology"/>
<dbReference type="Proteomes" id="UP000190961">
    <property type="component" value="Unassembled WGS sequence"/>
</dbReference>
<keyword evidence="7 8" id="KW-0472">Membrane</keyword>
<dbReference type="EMBL" id="FUZU01000002">
    <property type="protein sequence ID" value="SKC77334.1"/>
    <property type="molecule type" value="Genomic_DNA"/>
</dbReference>
<keyword evidence="11" id="KW-1185">Reference proteome</keyword>
<reference evidence="10 11" key="1">
    <citation type="submission" date="2017-02" db="EMBL/GenBank/DDBJ databases">
        <authorList>
            <person name="Peterson S.W."/>
        </authorList>
    </citation>
    <scope>NUCLEOTIDE SEQUENCE [LARGE SCALE GENOMIC DNA]</scope>
    <source>
        <strain evidence="10 11">DSM 25262</strain>
    </source>
</reference>
<evidence type="ECO:0000256" key="2">
    <source>
        <dbReference type="ARBA" id="ARBA00007783"/>
    </source>
</evidence>
<evidence type="ECO:0000313" key="10">
    <source>
        <dbReference type="EMBL" id="SKC77334.1"/>
    </source>
</evidence>
<dbReference type="RefSeq" id="WP_079688070.1">
    <property type="nucleotide sequence ID" value="NZ_FUZU01000002.1"/>
</dbReference>
<sequence length="423" mass="46634">MKTLATIYKEFLLLIRDPGGLALIFIMPLALVIVMALVQDAPFRDYQEVKLDVLFVDQDADSLSAKVKQAFDSSPNVNLVVKTDTAEVKKLIQAGAFKAAIVIPANSSETLREKTKQLIIEVFSNFGLAEASKDSVDMNAIGIKILFDPAIKSNYKQTLTGGVQKIIAGIQAQWILDELQNQLSEGRADVKKTKVSLTDIIQVKEQYASEKKYQGLMLNSVQHNVPAWTMFAMFFILYPLAGNFIKEREEGSLLRLRLISGSQFPVISGKFAFYFMICLLQFVLMIAVGIYIMPLLGLSKLVLGSNIAGILLIACSVAMAATGYGVLIAVYFRTPQQALSFGSVSVVILSAIGGVWVPVYVMPEILQTISRFSPMSWGLESFNDLFLRQASIQTILPNVLRLTGFSLVTLFISVIIHKSRTIL</sequence>
<keyword evidence="4" id="KW-1003">Cell membrane</keyword>
<dbReference type="GO" id="GO:0005886">
    <property type="term" value="C:plasma membrane"/>
    <property type="evidence" value="ECO:0007669"/>
    <property type="project" value="UniProtKB-SubCell"/>
</dbReference>
<evidence type="ECO:0000259" key="9">
    <source>
        <dbReference type="PROSITE" id="PS51012"/>
    </source>
</evidence>
<name>A0A1T5LN36_9BACT</name>
<feature type="transmembrane region" description="Helical" evidence="8">
    <location>
        <begin position="308"/>
        <end position="332"/>
    </location>
</feature>
<organism evidence="10 11">
    <name type="scientific">Ohtaekwangia koreensis</name>
    <dbReference type="NCBI Taxonomy" id="688867"/>
    <lineage>
        <taxon>Bacteria</taxon>
        <taxon>Pseudomonadati</taxon>
        <taxon>Bacteroidota</taxon>
        <taxon>Cytophagia</taxon>
        <taxon>Cytophagales</taxon>
        <taxon>Fulvivirgaceae</taxon>
        <taxon>Ohtaekwangia</taxon>
    </lineage>
</organism>
<dbReference type="STRING" id="688867.SAMN05660236_3559"/>
<feature type="transmembrane region" description="Helical" evidence="8">
    <location>
        <begin position="271"/>
        <end position="296"/>
    </location>
</feature>
<dbReference type="AlphaFoldDB" id="A0A1T5LN36"/>
<protein>
    <submittedName>
        <fullName evidence="10">ABC-2 type transport system permease protein</fullName>
    </submittedName>
</protein>
<dbReference type="InterPro" id="IPR047817">
    <property type="entry name" value="ABC2_TM_bact-type"/>
</dbReference>
<dbReference type="GO" id="GO:0140359">
    <property type="term" value="F:ABC-type transporter activity"/>
    <property type="evidence" value="ECO:0007669"/>
    <property type="project" value="InterPro"/>
</dbReference>
<feature type="domain" description="ABC transmembrane type-2" evidence="9">
    <location>
        <begin position="185"/>
        <end position="420"/>
    </location>
</feature>
<dbReference type="PROSITE" id="PS51012">
    <property type="entry name" value="ABC_TM2"/>
    <property type="match status" value="1"/>
</dbReference>
<evidence type="ECO:0000256" key="4">
    <source>
        <dbReference type="ARBA" id="ARBA00022475"/>
    </source>
</evidence>
<evidence type="ECO:0000256" key="3">
    <source>
        <dbReference type="ARBA" id="ARBA00022448"/>
    </source>
</evidence>
<evidence type="ECO:0000256" key="5">
    <source>
        <dbReference type="ARBA" id="ARBA00022692"/>
    </source>
</evidence>
<evidence type="ECO:0000313" key="11">
    <source>
        <dbReference type="Proteomes" id="UP000190961"/>
    </source>
</evidence>
<accession>A0A1T5LN36</accession>
<dbReference type="InterPro" id="IPR051449">
    <property type="entry name" value="ABC-2_transporter_component"/>
</dbReference>
<keyword evidence="5 8" id="KW-0812">Transmembrane</keyword>
<feature type="transmembrane region" description="Helical" evidence="8">
    <location>
        <begin position="20"/>
        <end position="38"/>
    </location>
</feature>
<dbReference type="InterPro" id="IPR013525">
    <property type="entry name" value="ABC2_TM"/>
</dbReference>
<evidence type="ECO:0000256" key="7">
    <source>
        <dbReference type="ARBA" id="ARBA00023136"/>
    </source>
</evidence>
<dbReference type="PANTHER" id="PTHR30294:SF38">
    <property type="entry name" value="TRANSPORT PERMEASE PROTEIN"/>
    <property type="match status" value="1"/>
</dbReference>
<gene>
    <name evidence="10" type="ORF">SAMN05660236_3559</name>
</gene>
<keyword evidence="6 8" id="KW-1133">Transmembrane helix</keyword>
<evidence type="ECO:0000256" key="6">
    <source>
        <dbReference type="ARBA" id="ARBA00022989"/>
    </source>
</evidence>
<evidence type="ECO:0000256" key="8">
    <source>
        <dbReference type="SAM" id="Phobius"/>
    </source>
</evidence>
<feature type="transmembrane region" description="Helical" evidence="8">
    <location>
        <begin position="225"/>
        <end position="245"/>
    </location>
</feature>